<protein>
    <submittedName>
        <fullName evidence="3">2-C-methyl-D-erythritol 4-phosphate cytidylyltransferase</fullName>
    </submittedName>
</protein>
<reference evidence="7 8" key="2">
    <citation type="submission" date="2018-08" db="EMBL/GenBank/DDBJ databases">
        <title>A genome reference for cultivated species of the human gut microbiota.</title>
        <authorList>
            <person name="Zou Y."/>
            <person name="Xue W."/>
            <person name="Luo G."/>
        </authorList>
    </citation>
    <scope>NUCLEOTIDE SEQUENCE [LARGE SCALE GENOMIC DNA]</scope>
    <source>
        <strain evidence="5 8">AM32-6</strain>
        <strain evidence="4 7">TF01-20-2</strain>
    </source>
</reference>
<dbReference type="Proteomes" id="UP000235093">
    <property type="component" value="Unassembled WGS sequence"/>
</dbReference>
<comment type="caution">
    <text evidence="3">The sequence shown here is derived from an EMBL/GenBank/DDBJ whole genome shotgun (WGS) entry which is preliminary data.</text>
</comment>
<proteinExistence type="predicted"/>
<dbReference type="Pfam" id="PF01128">
    <property type="entry name" value="IspD"/>
    <property type="match status" value="1"/>
</dbReference>
<evidence type="ECO:0000256" key="1">
    <source>
        <dbReference type="ARBA" id="ARBA00022679"/>
    </source>
</evidence>
<dbReference type="InterPro" id="IPR034683">
    <property type="entry name" value="IspD/TarI"/>
</dbReference>
<reference evidence="3 6" key="1">
    <citation type="journal article" date="2017" name="Genome Med.">
        <title>A novel Ruminococcus gnavus clade enriched in inflammatory bowel disease patients.</title>
        <authorList>
            <person name="Hall A.B."/>
            <person name="Yassour M."/>
            <person name="Sauk J."/>
            <person name="Garner A."/>
            <person name="Jiang X."/>
            <person name="Arthur T."/>
            <person name="Lagoudas G.K."/>
            <person name="Vatanen T."/>
            <person name="Fornelos N."/>
            <person name="Wilson R."/>
            <person name="Bertha M."/>
            <person name="Cohen M."/>
            <person name="Garber J."/>
            <person name="Khalili H."/>
            <person name="Gevers D."/>
            <person name="Ananthakrishnan A.N."/>
            <person name="Kugathasan S."/>
            <person name="Lander E.S."/>
            <person name="Blainey P."/>
            <person name="Vlamakis H."/>
            <person name="Xavier R.J."/>
            <person name="Huttenhower C."/>
        </authorList>
    </citation>
    <scope>NUCLEOTIDE SEQUENCE [LARGE SCALE GENOMIC DNA]</scope>
    <source>
        <strain evidence="3 6">RJX1125</strain>
    </source>
</reference>
<evidence type="ECO:0000313" key="6">
    <source>
        <dbReference type="Proteomes" id="UP000235093"/>
    </source>
</evidence>
<dbReference type="Proteomes" id="UP000260808">
    <property type="component" value="Unassembled WGS sequence"/>
</dbReference>
<dbReference type="EMBL" id="QSIR01000051">
    <property type="protein sequence ID" value="RHC99907.1"/>
    <property type="molecule type" value="Genomic_DNA"/>
</dbReference>
<sequence length="241" mass="27504">MVTAIILAGGVGSRVGAGRPKQFVEVLGKPVLAYTIEIFENHSDVDAIEIVCHKEWKEYLINDIIKKYNYKKVKWITEGGETFQESCINGLNNLKNEIQKDDYVLIQYGAAPFTSEKIVTDVIKKMKEKGSAVTATPCYQLLGSNDENGESKTWVDRDKYIQIACPYGFKYDYLLDIYNRAEQQSLLQTIEPHTTSLMYALGDTIYQAYGDQTNIKITTKEDLDLFEGYVLMKKYRKSENK</sequence>
<dbReference type="PANTHER" id="PTHR43015">
    <property type="entry name" value="D-RIBITOL-5-PHOSPHATE CYTIDYLYLTRANSFERASE"/>
    <property type="match status" value="1"/>
</dbReference>
<accession>A0A2N5P8E2</accession>
<organism evidence="3 6">
    <name type="scientific">Mediterraneibacter gnavus</name>
    <name type="common">Ruminococcus gnavus</name>
    <dbReference type="NCBI Taxonomy" id="33038"/>
    <lineage>
        <taxon>Bacteria</taxon>
        <taxon>Bacillati</taxon>
        <taxon>Bacillota</taxon>
        <taxon>Clostridia</taxon>
        <taxon>Lachnospirales</taxon>
        <taxon>Lachnospiraceae</taxon>
        <taxon>Mediterraneibacter</taxon>
    </lineage>
</organism>
<dbReference type="InterPro" id="IPR029044">
    <property type="entry name" value="Nucleotide-diphossugar_trans"/>
</dbReference>
<evidence type="ECO:0000256" key="2">
    <source>
        <dbReference type="ARBA" id="ARBA00022695"/>
    </source>
</evidence>
<dbReference type="GO" id="GO:0070567">
    <property type="term" value="F:cytidylyltransferase activity"/>
    <property type="evidence" value="ECO:0007669"/>
    <property type="project" value="InterPro"/>
</dbReference>
<dbReference type="PANTHER" id="PTHR43015:SF1">
    <property type="entry name" value="D-RIBITOL-5-PHOSPHATE CYTIDYLYLTRANSFERASE"/>
    <property type="match status" value="1"/>
</dbReference>
<evidence type="ECO:0000313" key="5">
    <source>
        <dbReference type="EMBL" id="RHC99907.1"/>
    </source>
</evidence>
<gene>
    <name evidence="3" type="ORF">CDL23_14985</name>
    <name evidence="5" type="ORF">DW812_17620</name>
    <name evidence="4" type="ORF">DXC31_18265</name>
</gene>
<name>A0A2N5P8E2_MEDGN</name>
<dbReference type="AlphaFoldDB" id="A0A2N5P8E2"/>
<dbReference type="RefSeq" id="WP_101884320.1">
    <property type="nucleotide sequence ID" value="NZ_BAABSA010000054.1"/>
</dbReference>
<dbReference type="EMBL" id="NIHT01000035">
    <property type="protein sequence ID" value="PLT71406.1"/>
    <property type="molecule type" value="Genomic_DNA"/>
</dbReference>
<evidence type="ECO:0000313" key="3">
    <source>
        <dbReference type="EMBL" id="PLT71406.1"/>
    </source>
</evidence>
<dbReference type="GO" id="GO:0005829">
    <property type="term" value="C:cytosol"/>
    <property type="evidence" value="ECO:0007669"/>
    <property type="project" value="TreeGrafter"/>
</dbReference>
<dbReference type="Proteomes" id="UP000284472">
    <property type="component" value="Unassembled WGS sequence"/>
</dbReference>
<dbReference type="EMBL" id="QSSX01000112">
    <property type="protein sequence ID" value="RGM14762.1"/>
    <property type="molecule type" value="Genomic_DNA"/>
</dbReference>
<keyword evidence="2 3" id="KW-0548">Nucleotidyltransferase</keyword>
<dbReference type="SUPFAM" id="SSF53448">
    <property type="entry name" value="Nucleotide-diphospho-sugar transferases"/>
    <property type="match status" value="1"/>
</dbReference>
<evidence type="ECO:0000313" key="7">
    <source>
        <dbReference type="Proteomes" id="UP000260808"/>
    </source>
</evidence>
<dbReference type="CDD" id="cd02516">
    <property type="entry name" value="CDP-ME_synthetase"/>
    <property type="match status" value="1"/>
</dbReference>
<keyword evidence="1 3" id="KW-0808">Transferase</keyword>
<dbReference type="Gene3D" id="3.90.550.10">
    <property type="entry name" value="Spore Coat Polysaccharide Biosynthesis Protein SpsA, Chain A"/>
    <property type="match status" value="1"/>
</dbReference>
<evidence type="ECO:0000313" key="4">
    <source>
        <dbReference type="EMBL" id="RGM14762.1"/>
    </source>
</evidence>
<evidence type="ECO:0000313" key="8">
    <source>
        <dbReference type="Proteomes" id="UP000284472"/>
    </source>
</evidence>